<evidence type="ECO:0000313" key="8">
    <source>
        <dbReference type="Proteomes" id="UP001151760"/>
    </source>
</evidence>
<keyword evidence="8" id="KW-1185">Reference proteome</keyword>
<accession>A0ABQ5JGQ9</accession>
<reference evidence="7" key="2">
    <citation type="submission" date="2022-01" db="EMBL/GenBank/DDBJ databases">
        <authorList>
            <person name="Yamashiro T."/>
            <person name="Shiraishi A."/>
            <person name="Satake H."/>
            <person name="Nakayama K."/>
        </authorList>
    </citation>
    <scope>NUCLEOTIDE SEQUENCE</scope>
</reference>
<comment type="caution">
    <text evidence="7">The sequence shown here is derived from an EMBL/GenBank/DDBJ whole genome shotgun (WGS) entry which is preliminary data.</text>
</comment>
<dbReference type="InterPro" id="IPR000504">
    <property type="entry name" value="RRM_dom"/>
</dbReference>
<dbReference type="InterPro" id="IPR012677">
    <property type="entry name" value="Nucleotide-bd_a/b_plait_sf"/>
</dbReference>
<evidence type="ECO:0000256" key="1">
    <source>
        <dbReference type="ARBA" id="ARBA00022664"/>
    </source>
</evidence>
<evidence type="ECO:0000256" key="5">
    <source>
        <dbReference type="SAM" id="MobiDB-lite"/>
    </source>
</evidence>
<dbReference type="SUPFAM" id="SSF54928">
    <property type="entry name" value="RNA-binding domain, RBD"/>
    <property type="match status" value="1"/>
</dbReference>
<name>A0ABQ5JGQ9_9ASTR</name>
<protein>
    <submittedName>
        <fullName evidence="7">Nucleotide-binding alpha-beta plait domain-containing protein</fullName>
    </submittedName>
</protein>
<evidence type="ECO:0000259" key="6">
    <source>
        <dbReference type="PROSITE" id="PS50102"/>
    </source>
</evidence>
<keyword evidence="3" id="KW-0508">mRNA splicing</keyword>
<dbReference type="InterPro" id="IPR050907">
    <property type="entry name" value="SRSF"/>
</dbReference>
<evidence type="ECO:0000256" key="2">
    <source>
        <dbReference type="ARBA" id="ARBA00022728"/>
    </source>
</evidence>
<dbReference type="InterPro" id="IPR035979">
    <property type="entry name" value="RBD_domain_sf"/>
</dbReference>
<dbReference type="CDD" id="cd00590">
    <property type="entry name" value="RRM_SF"/>
    <property type="match status" value="1"/>
</dbReference>
<evidence type="ECO:0000313" key="7">
    <source>
        <dbReference type="EMBL" id="GJU10289.1"/>
    </source>
</evidence>
<sequence>MDTEWTKVQSRKRNKGDHTTVKDSTRGWNTDFVRAMKGKATTFFFTRFPNSWNEKALWEMFSRFGSVVDVYITSKRTKFGTRFGFVRFINVGNTLDLEQKLGEIRIGALKILVNIAKYDKGVKKCLKKKRSKMSSGGYSRKIKRKVRITSGDGRLERLMEKKNEKGLQNVGISYKDVMVGYQPNANHQKHMKDAVDIIEFQVNHDQIAQGMSIICEWSSQAVAEECLEKNKVNPGNWFSELVMWEENIESHGQITWLEIEGIPAVIWDLNTAWKIRKNWDPFLK</sequence>
<evidence type="ECO:0000256" key="4">
    <source>
        <dbReference type="PROSITE-ProRule" id="PRU00176"/>
    </source>
</evidence>
<feature type="domain" description="RRM" evidence="6">
    <location>
        <begin position="41"/>
        <end position="118"/>
    </location>
</feature>
<proteinExistence type="predicted"/>
<evidence type="ECO:0000256" key="3">
    <source>
        <dbReference type="ARBA" id="ARBA00023187"/>
    </source>
</evidence>
<keyword evidence="2" id="KW-0747">Spliceosome</keyword>
<organism evidence="7 8">
    <name type="scientific">Tanacetum coccineum</name>
    <dbReference type="NCBI Taxonomy" id="301880"/>
    <lineage>
        <taxon>Eukaryota</taxon>
        <taxon>Viridiplantae</taxon>
        <taxon>Streptophyta</taxon>
        <taxon>Embryophyta</taxon>
        <taxon>Tracheophyta</taxon>
        <taxon>Spermatophyta</taxon>
        <taxon>Magnoliopsida</taxon>
        <taxon>eudicotyledons</taxon>
        <taxon>Gunneridae</taxon>
        <taxon>Pentapetalae</taxon>
        <taxon>asterids</taxon>
        <taxon>campanulids</taxon>
        <taxon>Asterales</taxon>
        <taxon>Asteraceae</taxon>
        <taxon>Asteroideae</taxon>
        <taxon>Anthemideae</taxon>
        <taxon>Anthemidinae</taxon>
        <taxon>Tanacetum</taxon>
    </lineage>
</organism>
<dbReference type="Proteomes" id="UP001151760">
    <property type="component" value="Unassembled WGS sequence"/>
</dbReference>
<feature type="region of interest" description="Disordered" evidence="5">
    <location>
        <begin position="1"/>
        <end position="22"/>
    </location>
</feature>
<dbReference type="Gene3D" id="3.30.70.330">
    <property type="match status" value="1"/>
</dbReference>
<gene>
    <name evidence="7" type="ORF">Tco_1132685</name>
</gene>
<dbReference type="PANTHER" id="PTHR23147">
    <property type="entry name" value="SERINE/ARGININE RICH SPLICING FACTOR"/>
    <property type="match status" value="1"/>
</dbReference>
<dbReference type="EMBL" id="BQNB010021810">
    <property type="protein sequence ID" value="GJU10289.1"/>
    <property type="molecule type" value="Genomic_DNA"/>
</dbReference>
<keyword evidence="1" id="KW-0507">mRNA processing</keyword>
<dbReference type="Pfam" id="PF00076">
    <property type="entry name" value="RRM_1"/>
    <property type="match status" value="1"/>
</dbReference>
<reference evidence="7" key="1">
    <citation type="journal article" date="2022" name="Int. J. Mol. Sci.">
        <title>Draft Genome of Tanacetum Coccineum: Genomic Comparison of Closely Related Tanacetum-Family Plants.</title>
        <authorList>
            <person name="Yamashiro T."/>
            <person name="Shiraishi A."/>
            <person name="Nakayama K."/>
            <person name="Satake H."/>
        </authorList>
    </citation>
    <scope>NUCLEOTIDE SEQUENCE</scope>
</reference>
<dbReference type="SMART" id="SM00360">
    <property type="entry name" value="RRM"/>
    <property type="match status" value="1"/>
</dbReference>
<dbReference type="PROSITE" id="PS50102">
    <property type="entry name" value="RRM"/>
    <property type="match status" value="1"/>
</dbReference>
<keyword evidence="4" id="KW-0694">RNA-binding</keyword>